<sequence length="128" mass="14731">MTKGPSVMAIKIYNHLPLEIRSLSRTTTFKKQLKKWLVNHIVEGVNHSLIKIIANHCNIIQRNSSKVDLVRNMFHTEDFNKAAQFYINLRQHSVDIINDLVLLDSVGCSQCSEEYVGYWNLLFGDVIS</sequence>
<dbReference type="Proteomes" id="UP001461498">
    <property type="component" value="Unassembled WGS sequence"/>
</dbReference>
<accession>A0AAW1CU01</accession>
<dbReference type="EMBL" id="JAPXFL010000008">
    <property type="protein sequence ID" value="KAK9502341.1"/>
    <property type="molecule type" value="Genomic_DNA"/>
</dbReference>
<organism evidence="1 2">
    <name type="scientific">Rhynocoris fuscipes</name>
    <dbReference type="NCBI Taxonomy" id="488301"/>
    <lineage>
        <taxon>Eukaryota</taxon>
        <taxon>Metazoa</taxon>
        <taxon>Ecdysozoa</taxon>
        <taxon>Arthropoda</taxon>
        <taxon>Hexapoda</taxon>
        <taxon>Insecta</taxon>
        <taxon>Pterygota</taxon>
        <taxon>Neoptera</taxon>
        <taxon>Paraneoptera</taxon>
        <taxon>Hemiptera</taxon>
        <taxon>Heteroptera</taxon>
        <taxon>Panheteroptera</taxon>
        <taxon>Cimicomorpha</taxon>
        <taxon>Reduviidae</taxon>
        <taxon>Harpactorinae</taxon>
        <taxon>Harpactorini</taxon>
        <taxon>Rhynocoris</taxon>
    </lineage>
</organism>
<evidence type="ECO:0000313" key="2">
    <source>
        <dbReference type="Proteomes" id="UP001461498"/>
    </source>
</evidence>
<dbReference type="AlphaFoldDB" id="A0AAW1CU01"/>
<gene>
    <name evidence="1" type="ORF">O3M35_011131</name>
</gene>
<name>A0AAW1CU01_9HEMI</name>
<proteinExistence type="predicted"/>
<protein>
    <submittedName>
        <fullName evidence="1">Uncharacterized protein</fullName>
    </submittedName>
</protein>
<keyword evidence="2" id="KW-1185">Reference proteome</keyword>
<evidence type="ECO:0000313" key="1">
    <source>
        <dbReference type="EMBL" id="KAK9502341.1"/>
    </source>
</evidence>
<comment type="caution">
    <text evidence="1">The sequence shown here is derived from an EMBL/GenBank/DDBJ whole genome shotgun (WGS) entry which is preliminary data.</text>
</comment>
<reference evidence="1 2" key="1">
    <citation type="submission" date="2022-12" db="EMBL/GenBank/DDBJ databases">
        <title>Chromosome-level genome assembly of true bugs.</title>
        <authorList>
            <person name="Ma L."/>
            <person name="Li H."/>
        </authorList>
    </citation>
    <scope>NUCLEOTIDE SEQUENCE [LARGE SCALE GENOMIC DNA]</scope>
    <source>
        <strain evidence="1">Lab_2022b</strain>
    </source>
</reference>